<dbReference type="HOGENOM" id="CLU_3274646_0_0_10"/>
<gene>
    <name evidence="1" type="ORF">HMPREF0663_10941</name>
</gene>
<proteinExistence type="predicted"/>
<organism evidence="1 2">
    <name type="scientific">Hoylesella oralis ATCC 33269</name>
    <dbReference type="NCBI Taxonomy" id="873533"/>
    <lineage>
        <taxon>Bacteria</taxon>
        <taxon>Pseudomonadati</taxon>
        <taxon>Bacteroidota</taxon>
        <taxon>Bacteroidia</taxon>
        <taxon>Bacteroidales</taxon>
        <taxon>Prevotellaceae</taxon>
        <taxon>Hoylesella</taxon>
    </lineage>
</organism>
<name>E7RP40_9BACT</name>
<dbReference type="Proteomes" id="UP000005580">
    <property type="component" value="Unassembled WGS sequence"/>
</dbReference>
<sequence>MDIYKDYICLVFQLHKPFIDVKYPYKNRNKQHLCCLFLFVK</sequence>
<dbReference type="EMBL" id="AEPE02000003">
    <property type="protein sequence ID" value="EFZ37483.1"/>
    <property type="molecule type" value="Genomic_DNA"/>
</dbReference>
<comment type="caution">
    <text evidence="1">The sequence shown here is derived from an EMBL/GenBank/DDBJ whole genome shotgun (WGS) entry which is preliminary data.</text>
</comment>
<accession>E7RP40</accession>
<dbReference type="AlphaFoldDB" id="E7RP40"/>
<evidence type="ECO:0000313" key="2">
    <source>
        <dbReference type="Proteomes" id="UP000005580"/>
    </source>
</evidence>
<keyword evidence="2" id="KW-1185">Reference proteome</keyword>
<protein>
    <submittedName>
        <fullName evidence="1">Uncharacterized protein</fullName>
    </submittedName>
</protein>
<evidence type="ECO:0000313" key="1">
    <source>
        <dbReference type="EMBL" id="EFZ37483.1"/>
    </source>
</evidence>
<reference evidence="1" key="1">
    <citation type="submission" date="2011-01" db="EMBL/GenBank/DDBJ databases">
        <authorList>
            <person name="Muzny D."/>
            <person name="Qin X."/>
            <person name="Buhay C."/>
            <person name="Dugan-Rocha S."/>
            <person name="Ding Y."/>
            <person name="Chen G."/>
            <person name="Hawes A."/>
            <person name="Holder M."/>
            <person name="Jhangiani S."/>
            <person name="Johnson A."/>
            <person name="Khan Z."/>
            <person name="Li Z."/>
            <person name="Liu W."/>
            <person name="Liu X."/>
            <person name="Perez L."/>
            <person name="Shen H."/>
            <person name="Wang Q."/>
            <person name="Watt J."/>
            <person name="Xi L."/>
            <person name="Xin Y."/>
            <person name="Zhou J."/>
            <person name="Deng J."/>
            <person name="Jiang H."/>
            <person name="Liu Y."/>
            <person name="Qu J."/>
            <person name="Song X.-Z."/>
            <person name="Zhang L."/>
            <person name="Villasana D."/>
            <person name="Johnson A."/>
            <person name="Liu J."/>
            <person name="Liyanage D."/>
            <person name="Lorensuhewa L."/>
            <person name="Robinson T."/>
            <person name="Song A."/>
            <person name="Song B.-B."/>
            <person name="Dinh H."/>
            <person name="Thornton R."/>
            <person name="Coyle M."/>
            <person name="Francisco L."/>
            <person name="Jackson L."/>
            <person name="Javaid M."/>
            <person name="Korchina V."/>
            <person name="Kovar C."/>
            <person name="Mata R."/>
            <person name="Mathew T."/>
            <person name="Ngo R."/>
            <person name="Nguyen L."/>
            <person name="Nguyen N."/>
            <person name="Okwuonu G."/>
            <person name="Ongeri F."/>
            <person name="Pham C."/>
            <person name="Simmons D."/>
            <person name="Wilczek-Boney K."/>
            <person name="Hale W."/>
            <person name="Jakkamsetti A."/>
            <person name="Pham P."/>
            <person name="Ruth R."/>
            <person name="San Lucas F."/>
            <person name="Warren J."/>
            <person name="Zhang J."/>
            <person name="Zhao Z."/>
            <person name="Zhou C."/>
            <person name="Zhu D."/>
            <person name="Lee S."/>
            <person name="Bess C."/>
            <person name="Blankenburg K."/>
            <person name="Forbes L."/>
            <person name="Fu Q."/>
            <person name="Gubbala S."/>
            <person name="Hirani K."/>
            <person name="Jayaseelan J.C."/>
            <person name="Lara F."/>
            <person name="Munidasa M."/>
            <person name="Palculict T."/>
            <person name="Patil S."/>
            <person name="Pu L.-L."/>
            <person name="Saada N."/>
            <person name="Tang L."/>
            <person name="Weissenberger G."/>
            <person name="Zhu Y."/>
            <person name="Hemphill L."/>
            <person name="Shang Y."/>
            <person name="Youmans B."/>
            <person name="Ayvaz T."/>
            <person name="Ross M."/>
            <person name="Santibanez J."/>
            <person name="Aqrawi P."/>
            <person name="Gross S."/>
            <person name="Joshi V."/>
            <person name="Fowler G."/>
            <person name="Nazareth L."/>
            <person name="Reid J."/>
            <person name="Worley K."/>
            <person name="Petrosino J."/>
            <person name="Highlander S."/>
            <person name="Gibbs R."/>
        </authorList>
    </citation>
    <scope>NUCLEOTIDE SEQUENCE [LARGE SCALE GENOMIC DNA]</scope>
    <source>
        <strain evidence="1">ATCC 33269</strain>
    </source>
</reference>